<dbReference type="InterPro" id="IPR051945">
    <property type="entry name" value="RRM_MRD1_RNA_proc_ribogen"/>
</dbReference>
<keyword evidence="8" id="KW-0687">Ribonucleoprotein</keyword>
<feature type="region of interest" description="Disordered" evidence="10">
    <location>
        <begin position="111"/>
        <end position="155"/>
    </location>
</feature>
<dbReference type="SUPFAM" id="SSF54928">
    <property type="entry name" value="RNA-binding domain, RBD"/>
    <property type="match status" value="3"/>
</dbReference>
<dbReference type="CDD" id="cd12568">
    <property type="entry name" value="RRM3_MRD1"/>
    <property type="match status" value="1"/>
</dbReference>
<comment type="similarity">
    <text evidence="2">Belongs to the RRM MRD1 family.</text>
</comment>
<dbReference type="CDD" id="cd12320">
    <property type="entry name" value="RRM6_RBM19_RRM5_MRD1"/>
    <property type="match status" value="1"/>
</dbReference>
<dbReference type="PROSITE" id="PS50102">
    <property type="entry name" value="RRM"/>
    <property type="match status" value="5"/>
</dbReference>
<feature type="domain" description="RRM" evidence="11">
    <location>
        <begin position="680"/>
        <end position="757"/>
    </location>
</feature>
<dbReference type="EMBL" id="CAJMWX010001366">
    <property type="protein sequence ID" value="CAE6484494.1"/>
    <property type="molecule type" value="Genomic_DNA"/>
</dbReference>
<dbReference type="GO" id="GO:0003729">
    <property type="term" value="F:mRNA binding"/>
    <property type="evidence" value="ECO:0007669"/>
    <property type="project" value="TreeGrafter"/>
</dbReference>
<proteinExistence type="inferred from homology"/>
<evidence type="ECO:0000256" key="4">
    <source>
        <dbReference type="ARBA" id="ARBA00022552"/>
    </source>
</evidence>
<evidence type="ECO:0000256" key="1">
    <source>
        <dbReference type="ARBA" id="ARBA00004123"/>
    </source>
</evidence>
<evidence type="ECO:0000256" key="5">
    <source>
        <dbReference type="ARBA" id="ARBA00022737"/>
    </source>
</evidence>
<feature type="region of interest" description="Disordered" evidence="10">
    <location>
        <begin position="363"/>
        <end position="385"/>
    </location>
</feature>
<dbReference type="InterPro" id="IPR035979">
    <property type="entry name" value="RBD_domain_sf"/>
</dbReference>
<comment type="caution">
    <text evidence="12">The sequence shown here is derived from an EMBL/GenBank/DDBJ whole genome shotgun (WGS) entry which is preliminary data.</text>
</comment>
<dbReference type="AlphaFoldDB" id="A0A8H3H5U1"/>
<organism evidence="12 13">
    <name type="scientific">Rhizoctonia solani</name>
    <dbReference type="NCBI Taxonomy" id="456999"/>
    <lineage>
        <taxon>Eukaryota</taxon>
        <taxon>Fungi</taxon>
        <taxon>Dikarya</taxon>
        <taxon>Basidiomycota</taxon>
        <taxon>Agaricomycotina</taxon>
        <taxon>Agaricomycetes</taxon>
        <taxon>Cantharellales</taxon>
        <taxon>Ceratobasidiaceae</taxon>
        <taxon>Rhizoctonia</taxon>
    </lineage>
</organism>
<dbReference type="PANTHER" id="PTHR48039:SF5">
    <property type="entry name" value="RNA-BINDING PROTEIN 28"/>
    <property type="match status" value="1"/>
</dbReference>
<feature type="compositionally biased region" description="Polar residues" evidence="10">
    <location>
        <begin position="131"/>
        <end position="155"/>
    </location>
</feature>
<protein>
    <recommendedName>
        <fullName evidence="3">Multiple RNA-binding domain-containing protein 1</fullName>
    </recommendedName>
</protein>
<feature type="compositionally biased region" description="Polar residues" evidence="10">
    <location>
        <begin position="178"/>
        <end position="190"/>
    </location>
</feature>
<dbReference type="InterPro" id="IPR034482">
    <property type="entry name" value="Mrd1_RRM3"/>
</dbReference>
<sequence>MGFAFQFHTDTTPYSSMWSRLIVKNLPAYADDAQLRKHFAQSSALKPGQPSTAVSLKLTDIRLARRPDGKSRRFAFLGYKTNEEAVAAKKYFDRTYIGGSRISVEIVDSTKLQEPNKKRARTSKQEEHSQELATASSVERASTTDTQAPKVTKSSKVQDAFMEAFAHRNKGPSWLDNDASTVPASETVSKQPAPRVVSPEREPPESEDDEAAGNGESAPMSDLDWMRAKMKKNLDDEPTVEKAFYQDDFDNEAEAERTLLVGDTDTPTEPIETAPSLQTRRLFLRNLAYVCTEDEIRAEFSRFGTIEQVHIPLTSERTSKGLAYVSFTDIDSAEQALKEMDHASFQGRLLHVMPAVVRAGKEEADSRSFSASQKTSLKKDKATKRKEDAGRDFNWGMLYMNSDAVLSSVADRLKISKADVLNPEASNASVRLALAETKVIEETKSFFEQQGVSLESFKSRAKSDTIILVKNIPYGTTADSLRDMFSPFGNLSRILLPPSGTIGIVEFVHAADASKAFKAIAYRRIKDSIIYLERGPEGMFSQPPNDKPGPKHPSVASAVEPVSVADSAVDDSEIPPGATLFIKNLAFATTDETLNSAFRSLPGFAFARIQTKPDPKRPGARLSMGFGFVGFRSVELAQKALSGMQDAVVDGHALQVKFAKRGEVDHRGGAVASVGASKTTKMIVKNLPFEATKKDVRELFSAYGQLKSVRVPRKFNSQTRGFGFLDFISRREAENAFTALQNTHLLGRHLVLQWAEDGAADIEQLRKTTKTGWGDGTNIPGRKRKVDMLLEGANEEVED</sequence>
<evidence type="ECO:0000256" key="3">
    <source>
        <dbReference type="ARBA" id="ARBA00013428"/>
    </source>
</evidence>
<dbReference type="GO" id="GO:0005634">
    <property type="term" value="C:nucleus"/>
    <property type="evidence" value="ECO:0007669"/>
    <property type="project" value="UniProtKB-SubCell"/>
</dbReference>
<feature type="domain" description="RRM" evidence="11">
    <location>
        <begin position="19"/>
        <end position="109"/>
    </location>
</feature>
<evidence type="ECO:0000256" key="2">
    <source>
        <dbReference type="ARBA" id="ARBA00008033"/>
    </source>
</evidence>
<feature type="region of interest" description="Disordered" evidence="10">
    <location>
        <begin position="168"/>
        <end position="222"/>
    </location>
</feature>
<comment type="subcellular location">
    <subcellularLocation>
        <location evidence="1">Nucleus</location>
    </subcellularLocation>
</comment>
<evidence type="ECO:0000256" key="10">
    <source>
        <dbReference type="SAM" id="MobiDB-lite"/>
    </source>
</evidence>
<keyword evidence="5" id="KW-0677">Repeat</keyword>
<dbReference type="Pfam" id="PF00076">
    <property type="entry name" value="RRM_1"/>
    <property type="match status" value="4"/>
</dbReference>
<feature type="domain" description="RRM" evidence="11">
    <location>
        <begin position="578"/>
        <end position="661"/>
    </location>
</feature>
<reference evidence="12" key="1">
    <citation type="submission" date="2021-01" db="EMBL/GenBank/DDBJ databases">
        <authorList>
            <person name="Kaushik A."/>
        </authorList>
    </citation>
    <scope>NUCLEOTIDE SEQUENCE</scope>
    <source>
        <strain evidence="12">AG4-R118</strain>
    </source>
</reference>
<evidence type="ECO:0000256" key="8">
    <source>
        <dbReference type="ARBA" id="ARBA00023274"/>
    </source>
</evidence>
<name>A0A8H3H5U1_9AGAM</name>
<feature type="region of interest" description="Disordered" evidence="10">
    <location>
        <begin position="537"/>
        <end position="557"/>
    </location>
</feature>
<evidence type="ECO:0000313" key="12">
    <source>
        <dbReference type="EMBL" id="CAE6484494.1"/>
    </source>
</evidence>
<evidence type="ECO:0000256" key="9">
    <source>
        <dbReference type="PROSITE-ProRule" id="PRU00176"/>
    </source>
</evidence>
<keyword evidence="4" id="KW-0698">rRNA processing</keyword>
<dbReference type="InterPro" id="IPR000504">
    <property type="entry name" value="RRM_dom"/>
</dbReference>
<dbReference type="GO" id="GO:0006364">
    <property type="term" value="P:rRNA processing"/>
    <property type="evidence" value="ECO:0007669"/>
    <property type="project" value="UniProtKB-KW"/>
</dbReference>
<evidence type="ECO:0000313" key="13">
    <source>
        <dbReference type="Proteomes" id="UP000663888"/>
    </source>
</evidence>
<keyword evidence="7" id="KW-0539">Nucleus</keyword>
<dbReference type="Proteomes" id="UP000663888">
    <property type="component" value="Unassembled WGS sequence"/>
</dbReference>
<evidence type="ECO:0000256" key="7">
    <source>
        <dbReference type="ARBA" id="ARBA00023242"/>
    </source>
</evidence>
<dbReference type="CDD" id="cd12565">
    <property type="entry name" value="RRM1_MRD1"/>
    <property type="match status" value="1"/>
</dbReference>
<dbReference type="InterPro" id="IPR012677">
    <property type="entry name" value="Nucleotide-bd_a/b_plait_sf"/>
</dbReference>
<evidence type="ECO:0000259" key="11">
    <source>
        <dbReference type="PROSITE" id="PS50102"/>
    </source>
</evidence>
<dbReference type="GO" id="GO:1990904">
    <property type="term" value="C:ribonucleoprotein complex"/>
    <property type="evidence" value="ECO:0007669"/>
    <property type="project" value="UniProtKB-KW"/>
</dbReference>
<dbReference type="PANTHER" id="PTHR48039">
    <property type="entry name" value="RNA-BINDING MOTIF PROTEIN 14B"/>
    <property type="match status" value="1"/>
</dbReference>
<dbReference type="SMART" id="SM00360">
    <property type="entry name" value="RRM"/>
    <property type="match status" value="5"/>
</dbReference>
<dbReference type="Gene3D" id="3.30.70.330">
    <property type="match status" value="5"/>
</dbReference>
<feature type="domain" description="RRM" evidence="11">
    <location>
        <begin position="465"/>
        <end position="537"/>
    </location>
</feature>
<accession>A0A8H3H5U1</accession>
<evidence type="ECO:0000256" key="6">
    <source>
        <dbReference type="ARBA" id="ARBA00022884"/>
    </source>
</evidence>
<keyword evidence="6 9" id="KW-0694">RNA-binding</keyword>
<feature type="domain" description="RRM" evidence="11">
    <location>
        <begin position="280"/>
        <end position="357"/>
    </location>
</feature>
<gene>
    <name evidence="12" type="ORF">RDB_LOCUS129708</name>
</gene>